<evidence type="ECO:0000313" key="9">
    <source>
        <dbReference type="EMBL" id="MBS0029752.1"/>
    </source>
</evidence>
<feature type="transmembrane region" description="Helical" evidence="7">
    <location>
        <begin position="6"/>
        <end position="24"/>
    </location>
</feature>
<dbReference type="Gene3D" id="1.20.1540.10">
    <property type="entry name" value="Rhomboid-like"/>
    <property type="match status" value="1"/>
</dbReference>
<keyword evidence="10" id="KW-1185">Reference proteome</keyword>
<keyword evidence="3" id="KW-0997">Cell inner membrane</keyword>
<keyword evidence="2" id="KW-1003">Cell membrane</keyword>
<keyword evidence="6 7" id="KW-0472">Membrane</keyword>
<dbReference type="GO" id="GO:0008233">
    <property type="term" value="F:peptidase activity"/>
    <property type="evidence" value="ECO:0007669"/>
    <property type="project" value="UniProtKB-KW"/>
</dbReference>
<evidence type="ECO:0000256" key="6">
    <source>
        <dbReference type="ARBA" id="ARBA00023136"/>
    </source>
</evidence>
<evidence type="ECO:0000259" key="8">
    <source>
        <dbReference type="Pfam" id="PF01694"/>
    </source>
</evidence>
<gene>
    <name evidence="9" type="ORF">KE626_20690</name>
</gene>
<dbReference type="PANTHER" id="PTHR43066:SF26">
    <property type="entry name" value="RHOMBOID PROTEASE GLPG"/>
    <property type="match status" value="1"/>
</dbReference>
<dbReference type="RefSeq" id="WP_211974837.1">
    <property type="nucleotide sequence ID" value="NZ_CBFHAM010000122.1"/>
</dbReference>
<evidence type="ECO:0000313" key="10">
    <source>
        <dbReference type="Proteomes" id="UP000676386"/>
    </source>
</evidence>
<evidence type="ECO:0000256" key="4">
    <source>
        <dbReference type="ARBA" id="ARBA00022692"/>
    </source>
</evidence>
<name>A0ABS5J3D9_9BACT</name>
<dbReference type="Pfam" id="PF01694">
    <property type="entry name" value="Rhomboid"/>
    <property type="match status" value="1"/>
</dbReference>
<feature type="transmembrane region" description="Helical" evidence="7">
    <location>
        <begin position="173"/>
        <end position="192"/>
    </location>
</feature>
<feature type="transmembrane region" description="Helical" evidence="7">
    <location>
        <begin position="81"/>
        <end position="100"/>
    </location>
</feature>
<evidence type="ECO:0000256" key="3">
    <source>
        <dbReference type="ARBA" id="ARBA00022519"/>
    </source>
</evidence>
<feature type="domain" description="Peptidase S54 rhomboid" evidence="8">
    <location>
        <begin position="41"/>
        <end position="190"/>
    </location>
</feature>
<reference evidence="9 10" key="1">
    <citation type="submission" date="2021-04" db="EMBL/GenBank/DDBJ databases">
        <title>Chitinophaga sp. nov., isolated from the rhizosphere soil.</title>
        <authorList>
            <person name="He S."/>
        </authorList>
    </citation>
    <scope>NUCLEOTIDE SEQUENCE [LARGE SCALE GENOMIC DNA]</scope>
    <source>
        <strain evidence="9 10">2R12</strain>
    </source>
</reference>
<feature type="transmembrane region" description="Helical" evidence="7">
    <location>
        <begin position="112"/>
        <end position="131"/>
    </location>
</feature>
<feature type="transmembrane region" description="Helical" evidence="7">
    <location>
        <begin position="137"/>
        <end position="161"/>
    </location>
</feature>
<dbReference type="GO" id="GO:0006508">
    <property type="term" value="P:proteolysis"/>
    <property type="evidence" value="ECO:0007669"/>
    <property type="project" value="UniProtKB-KW"/>
</dbReference>
<dbReference type="Proteomes" id="UP000676386">
    <property type="component" value="Unassembled WGS sequence"/>
</dbReference>
<accession>A0ABS5J3D9</accession>
<keyword evidence="9" id="KW-0378">Hydrolase</keyword>
<dbReference type="PANTHER" id="PTHR43066">
    <property type="entry name" value="RHOMBOID-RELATED PROTEIN"/>
    <property type="match status" value="1"/>
</dbReference>
<evidence type="ECO:0000256" key="1">
    <source>
        <dbReference type="ARBA" id="ARBA00004141"/>
    </source>
</evidence>
<proteinExistence type="predicted"/>
<dbReference type="InterPro" id="IPR022764">
    <property type="entry name" value="Peptidase_S54_rhomboid_dom"/>
</dbReference>
<comment type="subcellular location">
    <subcellularLocation>
        <location evidence="1">Membrane</location>
        <topology evidence="1">Multi-pass membrane protein</topology>
    </subcellularLocation>
</comment>
<dbReference type="SUPFAM" id="SSF144091">
    <property type="entry name" value="Rhomboid-like"/>
    <property type="match status" value="1"/>
</dbReference>
<protein>
    <submittedName>
        <fullName evidence="9">Rhomboid family intramembrane serine protease</fullName>
        <ecNumber evidence="9">3.4.21.105</ecNumber>
    </submittedName>
</protein>
<dbReference type="InterPro" id="IPR035952">
    <property type="entry name" value="Rhomboid-like_sf"/>
</dbReference>
<keyword evidence="4 7" id="KW-0812">Transmembrane</keyword>
<evidence type="ECO:0000256" key="7">
    <source>
        <dbReference type="SAM" id="Phobius"/>
    </source>
</evidence>
<sequence length="208" mass="23682">MTFSISLIIIIITCVISYMALQNYDQLDKLSLQPYMVSRYNQYYRFVTSGFVHADYQHLLFNMLTLWFFGRFIEDVFTSLFQNKLVYVAYYILGIIVANIPSYIKNRNNSNYSSLGASGAISAIVFTAILVNPWASIYLFFALKLPAVIYGVLFLAISAYLSRKGGGNINHDAHLWGALFGIVFPLIFHPQLGTDFIYMLTHRSQFAG</sequence>
<comment type="caution">
    <text evidence="9">The sequence shown here is derived from an EMBL/GenBank/DDBJ whole genome shotgun (WGS) entry which is preliminary data.</text>
</comment>
<evidence type="ECO:0000256" key="2">
    <source>
        <dbReference type="ARBA" id="ARBA00022475"/>
    </source>
</evidence>
<dbReference type="EMBL" id="JAGTXB010000010">
    <property type="protein sequence ID" value="MBS0029752.1"/>
    <property type="molecule type" value="Genomic_DNA"/>
</dbReference>
<keyword evidence="9" id="KW-0645">Protease</keyword>
<organism evidence="9 10">
    <name type="scientific">Chitinophaga hostae</name>
    <dbReference type="NCBI Taxonomy" id="2831022"/>
    <lineage>
        <taxon>Bacteria</taxon>
        <taxon>Pseudomonadati</taxon>
        <taxon>Bacteroidota</taxon>
        <taxon>Chitinophagia</taxon>
        <taxon>Chitinophagales</taxon>
        <taxon>Chitinophagaceae</taxon>
        <taxon>Chitinophaga</taxon>
    </lineage>
</organism>
<evidence type="ECO:0000256" key="5">
    <source>
        <dbReference type="ARBA" id="ARBA00022989"/>
    </source>
</evidence>
<dbReference type="EC" id="3.4.21.105" evidence="9"/>
<keyword evidence="5 7" id="KW-1133">Transmembrane helix</keyword>